<evidence type="ECO:0000313" key="2">
    <source>
        <dbReference type="EMBL" id="TSE07154.1"/>
    </source>
</evidence>
<dbReference type="Gene3D" id="3.10.450.360">
    <property type="match status" value="1"/>
</dbReference>
<dbReference type="OrthoDB" id="668160at2"/>
<protein>
    <submittedName>
        <fullName evidence="2">Uncharacterized protein</fullName>
    </submittedName>
</protein>
<gene>
    <name evidence="2" type="ORF">FOF46_16670</name>
</gene>
<feature type="signal peptide" evidence="1">
    <location>
        <begin position="1"/>
        <end position="20"/>
    </location>
</feature>
<reference evidence="2 3" key="1">
    <citation type="submission" date="2019-07" db="EMBL/GenBank/DDBJ databases">
        <title>The draft genome sequence of Aquimarina algiphila M91.</title>
        <authorList>
            <person name="Meng X."/>
        </authorList>
    </citation>
    <scope>NUCLEOTIDE SEQUENCE [LARGE SCALE GENOMIC DNA]</scope>
    <source>
        <strain evidence="2 3">M91</strain>
    </source>
</reference>
<dbReference type="SUPFAM" id="SSF160574">
    <property type="entry name" value="BT0923-like"/>
    <property type="match status" value="1"/>
</dbReference>
<organism evidence="2 3">
    <name type="scientific">Aquimarina algiphila</name>
    <dbReference type="NCBI Taxonomy" id="2047982"/>
    <lineage>
        <taxon>Bacteria</taxon>
        <taxon>Pseudomonadati</taxon>
        <taxon>Bacteroidota</taxon>
        <taxon>Flavobacteriia</taxon>
        <taxon>Flavobacteriales</taxon>
        <taxon>Flavobacteriaceae</taxon>
        <taxon>Aquimarina</taxon>
    </lineage>
</organism>
<proteinExistence type="predicted"/>
<evidence type="ECO:0000313" key="3">
    <source>
        <dbReference type="Proteomes" id="UP000318833"/>
    </source>
</evidence>
<keyword evidence="3" id="KW-1185">Reference proteome</keyword>
<sequence>MKTLIIHLLITISITTISYAQNLNAELENTTYKVRSNKNVIPHFIKEVQNRNTPNHAKHFENLASQWGIQQVSKYDKPKKSFNATFKSDKGQIAVTYDKNGKLIAAEEEFKNIALPKHVIQFIYNKHRGWTVTGNIYSVSYHRNKLLKILYEVQLKKRYLNKSVQLNIDTIY</sequence>
<name>A0A554VHX5_9FLAO</name>
<evidence type="ECO:0000256" key="1">
    <source>
        <dbReference type="SAM" id="SignalP"/>
    </source>
</evidence>
<keyword evidence="1" id="KW-0732">Signal</keyword>
<dbReference type="RefSeq" id="WP_143917239.1">
    <property type="nucleotide sequence ID" value="NZ_CANMIK010000003.1"/>
</dbReference>
<feature type="chain" id="PRO_5021795208" evidence="1">
    <location>
        <begin position="21"/>
        <end position="172"/>
    </location>
</feature>
<accession>A0A554VHX5</accession>
<comment type="caution">
    <text evidence="2">The sequence shown here is derived from an EMBL/GenBank/DDBJ whole genome shotgun (WGS) entry which is preliminary data.</text>
</comment>
<dbReference type="AlphaFoldDB" id="A0A554VHX5"/>
<dbReference type="EMBL" id="VLNR01000036">
    <property type="protein sequence ID" value="TSE07154.1"/>
    <property type="molecule type" value="Genomic_DNA"/>
</dbReference>
<dbReference type="Proteomes" id="UP000318833">
    <property type="component" value="Unassembled WGS sequence"/>
</dbReference>